<dbReference type="OrthoDB" id="9813719at2"/>
<dbReference type="PANTHER" id="PTHR46098">
    <property type="entry name" value="TRNA (CYTOSINE(38)-C(5))-METHYLTRANSFERASE"/>
    <property type="match status" value="1"/>
</dbReference>
<dbReference type="Gene3D" id="3.40.50.150">
    <property type="entry name" value="Vaccinia Virus protein VP39"/>
    <property type="match status" value="1"/>
</dbReference>
<keyword evidence="4" id="KW-0680">Restriction system</keyword>
<evidence type="ECO:0000256" key="3">
    <source>
        <dbReference type="ARBA" id="ARBA00022691"/>
    </source>
</evidence>
<keyword evidence="9" id="KW-1185">Reference proteome</keyword>
<name>E4RNN2_HALHG</name>
<dbReference type="KEGG" id="has:Halsa_0226"/>
<evidence type="ECO:0000256" key="2">
    <source>
        <dbReference type="ARBA" id="ARBA00022679"/>
    </source>
</evidence>
<dbReference type="InterPro" id="IPR029063">
    <property type="entry name" value="SAM-dependent_MTases_sf"/>
</dbReference>
<reference evidence="8 9" key="1">
    <citation type="submission" date="2010-11" db="EMBL/GenBank/DDBJ databases">
        <title>Complete sequence of Halanaerobium sp. sapolanicus.</title>
        <authorList>
            <consortium name="US DOE Joint Genome Institute"/>
            <person name="Lucas S."/>
            <person name="Copeland A."/>
            <person name="Lapidus A."/>
            <person name="Cheng J.-F."/>
            <person name="Bruce D."/>
            <person name="Goodwin L."/>
            <person name="Pitluck S."/>
            <person name="Davenport K."/>
            <person name="Detter J.C."/>
            <person name="Han C."/>
            <person name="Tapia R."/>
            <person name="Land M."/>
            <person name="Hauser L."/>
            <person name="Jeffries C."/>
            <person name="Kyrpides N."/>
            <person name="Ivanova N."/>
            <person name="Mikhailova N."/>
            <person name="Begemann M.B."/>
            <person name="Mormile M.R."/>
            <person name="Wall J.D."/>
            <person name="Elias D.A."/>
            <person name="Woyke T."/>
        </authorList>
    </citation>
    <scope>NUCLEOTIDE SEQUENCE [LARGE SCALE GENOMIC DNA]</scope>
    <source>
        <strain evidence="9">sapolanicus</strain>
    </source>
</reference>
<dbReference type="HOGENOM" id="CLU_006958_0_5_9"/>
<organism evidence="8 9">
    <name type="scientific">Halanaerobium hydrogeniformans</name>
    <name type="common">Halanaerobium sp. (strain sapolanicus)</name>
    <dbReference type="NCBI Taxonomy" id="656519"/>
    <lineage>
        <taxon>Bacteria</taxon>
        <taxon>Bacillati</taxon>
        <taxon>Bacillota</taxon>
        <taxon>Clostridia</taxon>
        <taxon>Halanaerobiales</taxon>
        <taxon>Halanaerobiaceae</taxon>
        <taxon>Halanaerobium</taxon>
    </lineage>
</organism>
<sequence length="406" mass="46906">MKKTVCELFAGVGGFRLGLEKSSEEWKTVWMNQWEPTRKSQWAYECYIENFGKDKAINLFSNTDISEVDTSVIPDHNLLVGGFPCQDYSVARTNAEGIRGKKGVLWWDIHRILKAKKPPFVLLENVNRLLRSPSDQRGRDFGIMLSSLNNLDYTVEWRVINAADYGFPQKRRRVFIFATRKNTNYAKIYFENNGMEIITKDGFFSSIFPIVENEKYEMNSTKVPENLVDATKKFEFDFEIAGFQKDGEIYTSAVDPKEVGEAKKTKIKDILESNVPKRYYLSDKELEDWEYMKGAKAEKRVAKNGHEYTFREGAIPFPDSVDEPARTILTSERSKNRSTHIIEDEDTGKLRKLTPKECERLNCFPDGWTNTETMSHSFRYFAMGNALVVGLIELMGEKLEQIIENE</sequence>
<dbReference type="AlphaFoldDB" id="E4RNN2"/>
<accession>E4RNN2</accession>
<dbReference type="PROSITE" id="PS00094">
    <property type="entry name" value="C5_MTASE_1"/>
    <property type="match status" value="1"/>
</dbReference>
<dbReference type="GO" id="GO:0032259">
    <property type="term" value="P:methylation"/>
    <property type="evidence" value="ECO:0007669"/>
    <property type="project" value="UniProtKB-KW"/>
</dbReference>
<evidence type="ECO:0000256" key="7">
    <source>
        <dbReference type="RuleBase" id="RU000417"/>
    </source>
</evidence>
<dbReference type="PRINTS" id="PR00105">
    <property type="entry name" value="C5METTRFRASE"/>
</dbReference>
<gene>
    <name evidence="8" type="ordered locus">Halsa_0226</name>
</gene>
<dbReference type="GO" id="GO:0003886">
    <property type="term" value="F:DNA (cytosine-5-)-methyltransferase activity"/>
    <property type="evidence" value="ECO:0007669"/>
    <property type="project" value="UniProtKB-EC"/>
</dbReference>
<dbReference type="SUPFAM" id="SSF53335">
    <property type="entry name" value="S-adenosyl-L-methionine-dependent methyltransferases"/>
    <property type="match status" value="1"/>
</dbReference>
<dbReference type="eggNOG" id="COG0270">
    <property type="taxonomic scope" value="Bacteria"/>
</dbReference>
<dbReference type="EC" id="2.1.1.37" evidence="7"/>
<evidence type="ECO:0000256" key="4">
    <source>
        <dbReference type="ARBA" id="ARBA00022747"/>
    </source>
</evidence>
<dbReference type="RefSeq" id="WP_013404816.1">
    <property type="nucleotide sequence ID" value="NC_014654.1"/>
</dbReference>
<dbReference type="InterPro" id="IPR050750">
    <property type="entry name" value="C5-MTase"/>
</dbReference>
<keyword evidence="1 5" id="KW-0489">Methyltransferase</keyword>
<dbReference type="NCBIfam" id="TIGR00675">
    <property type="entry name" value="dcm"/>
    <property type="match status" value="1"/>
</dbReference>
<keyword evidence="3 5" id="KW-0949">S-adenosyl-L-methionine</keyword>
<comment type="similarity">
    <text evidence="5 6">Belongs to the class I-like SAM-binding methyltransferase superfamily. C5-methyltransferase family.</text>
</comment>
<dbReference type="REBASE" id="29016">
    <property type="entry name" value="M.HspSORF226P"/>
</dbReference>
<dbReference type="Gene3D" id="3.90.120.30">
    <property type="match status" value="1"/>
</dbReference>
<dbReference type="InterPro" id="IPR018117">
    <property type="entry name" value="C5_DNA_meth_AS"/>
</dbReference>
<evidence type="ECO:0000256" key="5">
    <source>
        <dbReference type="PROSITE-ProRule" id="PRU01016"/>
    </source>
</evidence>
<dbReference type="InterPro" id="IPR001525">
    <property type="entry name" value="C5_MeTfrase"/>
</dbReference>
<proteinExistence type="inferred from homology"/>
<dbReference type="PANTHER" id="PTHR46098:SF1">
    <property type="entry name" value="TRNA (CYTOSINE(38)-C(5))-METHYLTRANSFERASE"/>
    <property type="match status" value="1"/>
</dbReference>
<dbReference type="GO" id="GO:0009307">
    <property type="term" value="P:DNA restriction-modification system"/>
    <property type="evidence" value="ECO:0007669"/>
    <property type="project" value="UniProtKB-KW"/>
</dbReference>
<feature type="active site" evidence="5">
    <location>
        <position position="85"/>
    </location>
</feature>
<comment type="catalytic activity">
    <reaction evidence="7">
        <text>a 2'-deoxycytidine in DNA + S-adenosyl-L-methionine = a 5-methyl-2'-deoxycytidine in DNA + S-adenosyl-L-homocysteine + H(+)</text>
        <dbReference type="Rhea" id="RHEA:13681"/>
        <dbReference type="Rhea" id="RHEA-COMP:11369"/>
        <dbReference type="Rhea" id="RHEA-COMP:11370"/>
        <dbReference type="ChEBI" id="CHEBI:15378"/>
        <dbReference type="ChEBI" id="CHEBI:57856"/>
        <dbReference type="ChEBI" id="CHEBI:59789"/>
        <dbReference type="ChEBI" id="CHEBI:85452"/>
        <dbReference type="ChEBI" id="CHEBI:85454"/>
        <dbReference type="EC" id="2.1.1.37"/>
    </reaction>
</comment>
<evidence type="ECO:0000256" key="6">
    <source>
        <dbReference type="RuleBase" id="RU000416"/>
    </source>
</evidence>
<dbReference type="STRING" id="656519.Halsa_0226"/>
<dbReference type="Pfam" id="PF00145">
    <property type="entry name" value="DNA_methylase"/>
    <property type="match status" value="1"/>
</dbReference>
<evidence type="ECO:0000313" key="8">
    <source>
        <dbReference type="EMBL" id="ADQ13710.1"/>
    </source>
</evidence>
<protein>
    <recommendedName>
        <fullName evidence="7">Cytosine-specific methyltransferase</fullName>
        <ecNumber evidence="7">2.1.1.37</ecNumber>
    </recommendedName>
</protein>
<dbReference type="PROSITE" id="PS51679">
    <property type="entry name" value="SAM_MT_C5"/>
    <property type="match status" value="1"/>
</dbReference>
<keyword evidence="2 5" id="KW-0808">Transferase</keyword>
<reference evidence="8 9" key="2">
    <citation type="journal article" date="2011" name="J. Bacteriol.">
        <title>Complete Genome Sequence of the Haloalkaliphilic, Hydrogen Producing Halanaerobium hydrogenoformans.</title>
        <authorList>
            <person name="Brown S.D."/>
            <person name="Begemann M.B."/>
            <person name="Mormile M.R."/>
            <person name="Wall J.D."/>
            <person name="Han C.S."/>
            <person name="Goodwin L.A."/>
            <person name="Pitluck S."/>
            <person name="Land M.L."/>
            <person name="Hauser L.J."/>
            <person name="Elias D.A."/>
        </authorList>
    </citation>
    <scope>NUCLEOTIDE SEQUENCE [LARGE SCALE GENOMIC DNA]</scope>
    <source>
        <strain evidence="9">sapolanicus</strain>
    </source>
</reference>
<dbReference type="EMBL" id="CP002304">
    <property type="protein sequence ID" value="ADQ13710.1"/>
    <property type="molecule type" value="Genomic_DNA"/>
</dbReference>
<dbReference type="Proteomes" id="UP000007434">
    <property type="component" value="Chromosome"/>
</dbReference>
<evidence type="ECO:0000256" key="1">
    <source>
        <dbReference type="ARBA" id="ARBA00022603"/>
    </source>
</evidence>
<evidence type="ECO:0000313" key="9">
    <source>
        <dbReference type="Proteomes" id="UP000007434"/>
    </source>
</evidence>
<dbReference type="InterPro" id="IPR031303">
    <property type="entry name" value="C5_meth_CS"/>
</dbReference>
<dbReference type="PROSITE" id="PS00095">
    <property type="entry name" value="C5_MTASE_2"/>
    <property type="match status" value="1"/>
</dbReference>